<dbReference type="EMBL" id="CM001889">
    <property type="protein sequence ID" value="EOY49535.1"/>
    <property type="molecule type" value="Genomic_DNA"/>
</dbReference>
<evidence type="ECO:0000313" key="2">
    <source>
        <dbReference type="Proteomes" id="UP000014062"/>
    </source>
</evidence>
<dbReference type="Proteomes" id="UP000014062">
    <property type="component" value="Chromosome"/>
</dbReference>
<proteinExistence type="predicted"/>
<reference evidence="2" key="1">
    <citation type="journal article" date="2013" name="Genome Biol. Evol.">
        <title>The genome sequence of Streptomyces lividans 66 reveals a novel tRNA-dependent peptide biosynthetic system within a metal-related genomic island.</title>
        <authorList>
            <person name="Cruz-Morales P."/>
            <person name="Vijgenboom E."/>
            <person name="Iruegas-Bocardo F."/>
            <person name="Girard G."/>
            <person name="Yanez-Guerra L.A."/>
            <person name="Ramos-Aboites H.E."/>
            <person name="Pernodet J.L."/>
            <person name="Anne J."/>
            <person name="van Wezel G.P."/>
            <person name="Barona-Gomez F."/>
        </authorList>
    </citation>
    <scope>NUCLEOTIDE SEQUENCE [LARGE SCALE GENOMIC DNA]</scope>
    <source>
        <strain evidence="2">1326</strain>
    </source>
</reference>
<accession>A0A7U9DW18</accession>
<protein>
    <submittedName>
        <fullName evidence="1">Uncharacterized protein</fullName>
    </submittedName>
</protein>
<name>A0A7U9DW18_STRLI</name>
<dbReference type="AlphaFoldDB" id="A0A7U9DW18"/>
<organism evidence="1 2">
    <name type="scientific">Streptomyces lividans 1326</name>
    <dbReference type="NCBI Taxonomy" id="1200984"/>
    <lineage>
        <taxon>Bacteria</taxon>
        <taxon>Bacillati</taxon>
        <taxon>Actinomycetota</taxon>
        <taxon>Actinomycetes</taxon>
        <taxon>Kitasatosporales</taxon>
        <taxon>Streptomycetaceae</taxon>
        <taxon>Streptomyces</taxon>
    </lineage>
</organism>
<sequence length="38" mass="4135">MRFLGAEGAEGAVELDELVVRRRGMAGVLCRVREESTA</sequence>
<gene>
    <name evidence="1" type="ORF">SLI_4827</name>
</gene>
<evidence type="ECO:0000313" key="1">
    <source>
        <dbReference type="EMBL" id="EOY49535.1"/>
    </source>
</evidence>